<organism evidence="1 2">
    <name type="scientific">Elysia marginata</name>
    <dbReference type="NCBI Taxonomy" id="1093978"/>
    <lineage>
        <taxon>Eukaryota</taxon>
        <taxon>Metazoa</taxon>
        <taxon>Spiralia</taxon>
        <taxon>Lophotrochozoa</taxon>
        <taxon>Mollusca</taxon>
        <taxon>Gastropoda</taxon>
        <taxon>Heterobranchia</taxon>
        <taxon>Euthyneura</taxon>
        <taxon>Panpulmonata</taxon>
        <taxon>Sacoglossa</taxon>
        <taxon>Placobranchoidea</taxon>
        <taxon>Plakobranchidae</taxon>
        <taxon>Elysia</taxon>
    </lineage>
</organism>
<gene>
    <name evidence="1" type="ORF">ElyMa_000581700</name>
</gene>
<accession>A0AAV4G4D0</accession>
<sequence length="70" mass="7816">MSVSSILNQQTRLQRCMVSGQYVSGHYVSVQHPEPADPPTTLHDFYSSSCCEFKSITMMGGEFKSCSQLH</sequence>
<dbReference type="AlphaFoldDB" id="A0AAV4G4D0"/>
<reference evidence="1 2" key="1">
    <citation type="journal article" date="2021" name="Elife">
        <title>Chloroplast acquisition without the gene transfer in kleptoplastic sea slugs, Plakobranchus ocellatus.</title>
        <authorList>
            <person name="Maeda T."/>
            <person name="Takahashi S."/>
            <person name="Yoshida T."/>
            <person name="Shimamura S."/>
            <person name="Takaki Y."/>
            <person name="Nagai Y."/>
            <person name="Toyoda A."/>
            <person name="Suzuki Y."/>
            <person name="Arimoto A."/>
            <person name="Ishii H."/>
            <person name="Satoh N."/>
            <person name="Nishiyama T."/>
            <person name="Hasebe M."/>
            <person name="Maruyama T."/>
            <person name="Minagawa J."/>
            <person name="Obokata J."/>
            <person name="Shigenobu S."/>
        </authorList>
    </citation>
    <scope>NUCLEOTIDE SEQUENCE [LARGE SCALE GENOMIC DNA]</scope>
</reference>
<name>A0AAV4G4D0_9GAST</name>
<protein>
    <submittedName>
        <fullName evidence="1">Uncharacterized protein</fullName>
    </submittedName>
</protein>
<dbReference type="Proteomes" id="UP000762676">
    <property type="component" value="Unassembled WGS sequence"/>
</dbReference>
<dbReference type="EMBL" id="BMAT01001133">
    <property type="protein sequence ID" value="GFR80457.1"/>
    <property type="molecule type" value="Genomic_DNA"/>
</dbReference>
<evidence type="ECO:0000313" key="1">
    <source>
        <dbReference type="EMBL" id="GFR80457.1"/>
    </source>
</evidence>
<evidence type="ECO:0000313" key="2">
    <source>
        <dbReference type="Proteomes" id="UP000762676"/>
    </source>
</evidence>
<keyword evidence="2" id="KW-1185">Reference proteome</keyword>
<proteinExistence type="predicted"/>
<comment type="caution">
    <text evidence="1">The sequence shown here is derived from an EMBL/GenBank/DDBJ whole genome shotgun (WGS) entry which is preliminary data.</text>
</comment>